<proteinExistence type="predicted"/>
<dbReference type="Proteomes" id="UP000001542">
    <property type="component" value="Unassembled WGS sequence"/>
</dbReference>
<evidence type="ECO:0000313" key="1">
    <source>
        <dbReference type="EMBL" id="EAX95320.1"/>
    </source>
</evidence>
<dbReference type="VEuPathDB" id="TrichDB:TVAGG3_0853230"/>
<evidence type="ECO:0000313" key="2">
    <source>
        <dbReference type="Proteomes" id="UP000001542"/>
    </source>
</evidence>
<dbReference type="RefSeq" id="XP_001308250.1">
    <property type="nucleotide sequence ID" value="XM_001308249.1"/>
</dbReference>
<name>A2FIF8_TRIV3</name>
<dbReference type="AlphaFoldDB" id="A2FIF8"/>
<dbReference type="VEuPathDB" id="TrichDB:TVAG_032230"/>
<organism evidence="1 2">
    <name type="scientific">Trichomonas vaginalis (strain ATCC PRA-98 / G3)</name>
    <dbReference type="NCBI Taxonomy" id="412133"/>
    <lineage>
        <taxon>Eukaryota</taxon>
        <taxon>Metamonada</taxon>
        <taxon>Parabasalia</taxon>
        <taxon>Trichomonadida</taxon>
        <taxon>Trichomonadidae</taxon>
        <taxon>Trichomonas</taxon>
    </lineage>
</organism>
<sequence length="422" mass="48909">MEGENEIKIRLIDRYDSYSEDYNLTIQYYNVAPPQIIDARMTKDVYQKSEIPQIKLIIRDASTSERISIFLRIDDQDEYEEYAFITGSTTDTYYEDVHIYRLKGEQGMHNVQIRVFDTVFNATTDNLSFRINAEPAIVVTSSMGSYESGESYSIWCQLMNFEIGTHPTVTYRFLSDENISLNQELEIGWESNSDSFYIYIRAPNETNTFYLYIYAFNETGSLITSIAYPIKTKMALKLINAQPTLSRFLVPGDVSYKLTVQGQGPVRIAYELNTRIYLNDVYILNGGIQEINVTFYISDSFYGYRTIYFYIIDDENHERYIRSELATRTNSKPSMQINGISNYKLGQSPKVTIYINDYDESDTLVVYHGYEVIYQWISTGSIGQNFDYYLPPCNSLGHQSELFEITDGRTQVTKTFDGLMNQ</sequence>
<dbReference type="EMBL" id="DS113812">
    <property type="protein sequence ID" value="EAX95320.1"/>
    <property type="molecule type" value="Genomic_DNA"/>
</dbReference>
<keyword evidence="2" id="KW-1185">Reference proteome</keyword>
<accession>A2FIF8</accession>
<reference evidence="1" key="2">
    <citation type="journal article" date="2007" name="Science">
        <title>Draft genome sequence of the sexually transmitted pathogen Trichomonas vaginalis.</title>
        <authorList>
            <person name="Carlton J.M."/>
            <person name="Hirt R.P."/>
            <person name="Silva J.C."/>
            <person name="Delcher A.L."/>
            <person name="Schatz M."/>
            <person name="Zhao Q."/>
            <person name="Wortman J.R."/>
            <person name="Bidwell S.L."/>
            <person name="Alsmark U.C.M."/>
            <person name="Besteiro S."/>
            <person name="Sicheritz-Ponten T."/>
            <person name="Noel C.J."/>
            <person name="Dacks J.B."/>
            <person name="Foster P.G."/>
            <person name="Simillion C."/>
            <person name="Van de Peer Y."/>
            <person name="Miranda-Saavedra D."/>
            <person name="Barton G.J."/>
            <person name="Westrop G.D."/>
            <person name="Mueller S."/>
            <person name="Dessi D."/>
            <person name="Fiori P.L."/>
            <person name="Ren Q."/>
            <person name="Paulsen I."/>
            <person name="Zhang H."/>
            <person name="Bastida-Corcuera F.D."/>
            <person name="Simoes-Barbosa A."/>
            <person name="Brown M.T."/>
            <person name="Hayes R.D."/>
            <person name="Mukherjee M."/>
            <person name="Okumura C.Y."/>
            <person name="Schneider R."/>
            <person name="Smith A.J."/>
            <person name="Vanacova S."/>
            <person name="Villalvazo M."/>
            <person name="Haas B.J."/>
            <person name="Pertea M."/>
            <person name="Feldblyum T.V."/>
            <person name="Utterback T.R."/>
            <person name="Shu C.L."/>
            <person name="Osoegawa K."/>
            <person name="de Jong P.J."/>
            <person name="Hrdy I."/>
            <person name="Horvathova L."/>
            <person name="Zubacova Z."/>
            <person name="Dolezal P."/>
            <person name="Malik S.B."/>
            <person name="Logsdon J.M. Jr."/>
            <person name="Henze K."/>
            <person name="Gupta A."/>
            <person name="Wang C.C."/>
            <person name="Dunne R.L."/>
            <person name="Upcroft J.A."/>
            <person name="Upcroft P."/>
            <person name="White O."/>
            <person name="Salzberg S.L."/>
            <person name="Tang P."/>
            <person name="Chiu C.-H."/>
            <person name="Lee Y.-S."/>
            <person name="Embley T.M."/>
            <person name="Coombs G.H."/>
            <person name="Mottram J.C."/>
            <person name="Tachezy J."/>
            <person name="Fraser-Liggett C.M."/>
            <person name="Johnson P.J."/>
        </authorList>
    </citation>
    <scope>NUCLEOTIDE SEQUENCE [LARGE SCALE GENOMIC DNA]</scope>
    <source>
        <strain evidence="1">G3</strain>
    </source>
</reference>
<dbReference type="InParanoid" id="A2FIF8"/>
<dbReference type="KEGG" id="tva:4753068"/>
<reference evidence="1" key="1">
    <citation type="submission" date="2006-10" db="EMBL/GenBank/DDBJ databases">
        <authorList>
            <person name="Amadeo P."/>
            <person name="Zhao Q."/>
            <person name="Wortman J."/>
            <person name="Fraser-Liggett C."/>
            <person name="Carlton J."/>
        </authorList>
    </citation>
    <scope>NUCLEOTIDE SEQUENCE</scope>
    <source>
        <strain evidence="1">G3</strain>
    </source>
</reference>
<protein>
    <submittedName>
        <fullName evidence="1">Uncharacterized protein</fullName>
    </submittedName>
</protein>
<gene>
    <name evidence="1" type="ORF">TVAG_032230</name>
</gene>